<dbReference type="PANTHER" id="PTHR12215">
    <property type="entry name" value="PHOSPHOPANTETHEINE TRANSFERASE"/>
    <property type="match status" value="1"/>
</dbReference>
<evidence type="ECO:0000259" key="4">
    <source>
        <dbReference type="Pfam" id="PF22624"/>
    </source>
</evidence>
<dbReference type="GO" id="GO:0019878">
    <property type="term" value="P:lysine biosynthetic process via aminoadipic acid"/>
    <property type="evidence" value="ECO:0007669"/>
    <property type="project" value="TreeGrafter"/>
</dbReference>
<sequence length="243" mass="26141">MTGQAAPVSLWCVRTARAPDRAVRTARLLLSAAERARMAQLRSPVDRDAFALGQAVLRRCLGDLTGEAPRALRFTRQENGKPELAGAARASGLAFNLSHTAGLVLLAVTGGGPVGTDVERVRRVAAARIAARYFPADEAAAVEARAGREAWDLFFRLWVRKEACVKAWGGRLREGMRTPVCLEDPGPAAVRGPDGREWRVWEPAGVPAPYRAAVALPRDTRPGALKVRRTSVAELLEGRPAAP</sequence>
<dbReference type="Pfam" id="PF01648">
    <property type="entry name" value="ACPS"/>
    <property type="match status" value="1"/>
</dbReference>
<dbReference type="EC" id="2.7.8.-" evidence="6"/>
<dbReference type="Pfam" id="PF22624">
    <property type="entry name" value="AASDHPPT_N"/>
    <property type="match status" value="1"/>
</dbReference>
<dbReference type="GO" id="GO:0008897">
    <property type="term" value="F:holo-[acyl-carrier-protein] synthase activity"/>
    <property type="evidence" value="ECO:0007669"/>
    <property type="project" value="InterPro"/>
</dbReference>
<keyword evidence="2 6" id="KW-0808">Transferase</keyword>
<dbReference type="Proteomes" id="UP000498980">
    <property type="component" value="Unassembled WGS sequence"/>
</dbReference>
<feature type="domain" description="4'-phosphopantetheinyl transferase" evidence="3">
    <location>
        <begin position="113"/>
        <end position="211"/>
    </location>
</feature>
<evidence type="ECO:0000259" key="3">
    <source>
        <dbReference type="Pfam" id="PF01648"/>
    </source>
</evidence>
<comment type="caution">
    <text evidence="5">The sequence shown here is derived from an EMBL/GenBank/DDBJ whole genome shotgun (WGS) entry which is preliminary data.</text>
</comment>
<organism evidence="5 7">
    <name type="scientific">Streptomyces fulvorobeus</name>
    <dbReference type="NCBI Taxonomy" id="284028"/>
    <lineage>
        <taxon>Bacteria</taxon>
        <taxon>Bacillati</taxon>
        <taxon>Actinomycetota</taxon>
        <taxon>Actinomycetes</taxon>
        <taxon>Kitasatosporales</taxon>
        <taxon>Streptomycetaceae</taxon>
        <taxon>Streptomyces</taxon>
    </lineage>
</organism>
<dbReference type="RefSeq" id="WP_179764308.1">
    <property type="nucleotide sequence ID" value="NZ_BAAAUE010000013.1"/>
</dbReference>
<feature type="domain" description="4'-phosphopantetheinyl transferase N-terminal" evidence="4">
    <location>
        <begin position="26"/>
        <end position="107"/>
    </location>
</feature>
<evidence type="ECO:0000313" key="7">
    <source>
        <dbReference type="Proteomes" id="UP000498980"/>
    </source>
</evidence>
<dbReference type="EMBL" id="BLWC01000001">
    <property type="protein sequence ID" value="GFN00613.1"/>
    <property type="molecule type" value="Genomic_DNA"/>
</dbReference>
<dbReference type="InterPro" id="IPR008278">
    <property type="entry name" value="4-PPantetheinyl_Trfase_dom"/>
</dbReference>
<reference evidence="6 8" key="2">
    <citation type="submission" date="2020-07" db="EMBL/GenBank/DDBJ databases">
        <title>Sequencing the genomes of 1000 actinobacteria strains.</title>
        <authorList>
            <person name="Klenk H.-P."/>
        </authorList>
    </citation>
    <scope>NUCLEOTIDE SEQUENCE [LARGE SCALE GENOMIC DNA]</scope>
    <source>
        <strain evidence="6 8">DSM 41455</strain>
    </source>
</reference>
<reference evidence="5 7" key="1">
    <citation type="submission" date="2020-05" db="EMBL/GenBank/DDBJ databases">
        <title>Whole genome shotgun sequence of Streptomyces fulvorobeus NBRC 15897.</title>
        <authorList>
            <person name="Komaki H."/>
            <person name="Tamura T."/>
        </authorList>
    </citation>
    <scope>NUCLEOTIDE SEQUENCE [LARGE SCALE GENOMIC DNA]</scope>
    <source>
        <strain evidence="5 7">NBRC 15897</strain>
    </source>
</reference>
<evidence type="ECO:0000256" key="2">
    <source>
        <dbReference type="ARBA" id="ARBA00022679"/>
    </source>
</evidence>
<dbReference type="AlphaFoldDB" id="A0A7J0CDM5"/>
<dbReference type="SUPFAM" id="SSF56214">
    <property type="entry name" value="4'-phosphopantetheinyl transferase"/>
    <property type="match status" value="2"/>
</dbReference>
<dbReference type="InterPro" id="IPR050559">
    <property type="entry name" value="P-Pant_transferase_sf"/>
</dbReference>
<evidence type="ECO:0000313" key="5">
    <source>
        <dbReference type="EMBL" id="GFN00613.1"/>
    </source>
</evidence>
<evidence type="ECO:0000256" key="1">
    <source>
        <dbReference type="ARBA" id="ARBA00010990"/>
    </source>
</evidence>
<dbReference type="PANTHER" id="PTHR12215:SF10">
    <property type="entry name" value="L-AMINOADIPATE-SEMIALDEHYDE DEHYDROGENASE-PHOSPHOPANTETHEINYL TRANSFERASE"/>
    <property type="match status" value="1"/>
</dbReference>
<dbReference type="GO" id="GO:0000287">
    <property type="term" value="F:magnesium ion binding"/>
    <property type="evidence" value="ECO:0007669"/>
    <property type="project" value="InterPro"/>
</dbReference>
<dbReference type="InterPro" id="IPR037143">
    <property type="entry name" value="4-PPantetheinyl_Trfase_dom_sf"/>
</dbReference>
<dbReference type="Gene3D" id="3.90.470.20">
    <property type="entry name" value="4'-phosphopantetheinyl transferase domain"/>
    <property type="match status" value="1"/>
</dbReference>
<dbReference type="InterPro" id="IPR055066">
    <property type="entry name" value="AASDHPPT_N"/>
</dbReference>
<dbReference type="EMBL" id="JACCCF010000001">
    <property type="protein sequence ID" value="NYE44105.1"/>
    <property type="molecule type" value="Genomic_DNA"/>
</dbReference>
<keyword evidence="7" id="KW-1185">Reference proteome</keyword>
<dbReference type="Proteomes" id="UP000530403">
    <property type="component" value="Unassembled WGS sequence"/>
</dbReference>
<protein>
    <submittedName>
        <fullName evidence="6">4'-phosphopantetheinyl transferase</fullName>
        <ecNumber evidence="6">2.7.8.-</ecNumber>
    </submittedName>
</protein>
<gene>
    <name evidence="6" type="ORF">HEB29_005116</name>
    <name evidence="5" type="ORF">Sfulv_54230</name>
</gene>
<evidence type="ECO:0000313" key="6">
    <source>
        <dbReference type="EMBL" id="NYE44105.1"/>
    </source>
</evidence>
<accession>A0A7J0CDM5</accession>
<comment type="similarity">
    <text evidence="1">Belongs to the P-Pant transferase superfamily. Gsp/Sfp/HetI/AcpT family.</text>
</comment>
<dbReference type="GO" id="GO:0005829">
    <property type="term" value="C:cytosol"/>
    <property type="evidence" value="ECO:0007669"/>
    <property type="project" value="TreeGrafter"/>
</dbReference>
<name>A0A7J0CDM5_9ACTN</name>
<evidence type="ECO:0000313" key="8">
    <source>
        <dbReference type="Proteomes" id="UP000530403"/>
    </source>
</evidence>
<proteinExistence type="inferred from homology"/>